<dbReference type="Gene3D" id="3.40.50.300">
    <property type="entry name" value="P-loop containing nucleotide triphosphate hydrolases"/>
    <property type="match status" value="1"/>
</dbReference>
<dbReference type="InterPro" id="IPR027417">
    <property type="entry name" value="P-loop_NTPase"/>
</dbReference>
<evidence type="ECO:0000313" key="2">
    <source>
        <dbReference type="Proteomes" id="UP000032234"/>
    </source>
</evidence>
<proteinExistence type="predicted"/>
<dbReference type="SUPFAM" id="SSF52540">
    <property type="entry name" value="P-loop containing nucleoside triphosphate hydrolases"/>
    <property type="match status" value="1"/>
</dbReference>
<dbReference type="Proteomes" id="UP000032234">
    <property type="component" value="Chromosome"/>
</dbReference>
<dbReference type="RefSeq" id="WP_044386266.1">
    <property type="nucleotide sequence ID" value="NZ_CP010849.1"/>
</dbReference>
<evidence type="ECO:0000313" key="1">
    <source>
        <dbReference type="EMBL" id="AJP04978.1"/>
    </source>
</evidence>
<sequence>MRVLIDGLDLSGKTTLTTALAAELEARGRTVVEHRGFPADHHPARRLLKKLPLVRQPDSTLVTTAYLSAGYLLDSLLVRARASEPAGTVLIQDGYVDRTVAFGMAGGPYLAAVLALRWPRVFAPFDVAVYLHAPADARRARLGVRKSPDAVDIRGVEDVEFAATFTAMLTRGMGRRHKKLLVFDTSAHTPKEMATAIADALLGTPAAPVTAQLAPLGELERAA</sequence>
<dbReference type="KEGG" id="scw:TU94_29560"/>
<reference evidence="1 2" key="1">
    <citation type="submission" date="2015-02" db="EMBL/GenBank/DDBJ databases">
        <title>Genome sequence of thermotolerant Streptomyces cyaneogriseus subsp. Noncyanogenus NMWT1, the producer of nematocidal antibiotics nemadectin.</title>
        <authorList>
            <person name="Wang H."/>
            <person name="Li C."/>
            <person name="Xiang W."/>
            <person name="Wang X."/>
        </authorList>
    </citation>
    <scope>NUCLEOTIDE SEQUENCE [LARGE SCALE GENOMIC DNA]</scope>
    <source>
        <strain evidence="1 2">NMWT 1</strain>
    </source>
</reference>
<keyword evidence="2" id="KW-1185">Reference proteome</keyword>
<protein>
    <submittedName>
        <fullName evidence="1">Uncharacterized protein</fullName>
    </submittedName>
</protein>
<name>A0A0C5G4V0_9ACTN</name>
<dbReference type="HOGENOM" id="CLU_1239517_0_0_11"/>
<dbReference type="EMBL" id="CP010849">
    <property type="protein sequence ID" value="AJP04978.1"/>
    <property type="molecule type" value="Genomic_DNA"/>
</dbReference>
<organism evidence="1 2">
    <name type="scientific">Streptomyces cyaneogriseus subsp. noncyanogenus</name>
    <dbReference type="NCBI Taxonomy" id="477245"/>
    <lineage>
        <taxon>Bacteria</taxon>
        <taxon>Bacillati</taxon>
        <taxon>Actinomycetota</taxon>
        <taxon>Actinomycetes</taxon>
        <taxon>Kitasatosporales</taxon>
        <taxon>Streptomycetaceae</taxon>
        <taxon>Streptomyces</taxon>
    </lineage>
</organism>
<dbReference type="OrthoDB" id="4207160at2"/>
<dbReference type="PATRIC" id="fig|477245.3.peg.6289"/>
<accession>A0A0C5G4V0</accession>
<gene>
    <name evidence="1" type="ORF">TU94_29560</name>
</gene>
<dbReference type="AlphaFoldDB" id="A0A0C5G4V0"/>